<reference evidence="2" key="1">
    <citation type="submission" date="2022-12" db="EMBL/GenBank/DDBJ databases">
        <authorList>
            <person name="Alioto T."/>
            <person name="Alioto T."/>
            <person name="Gomez Garrido J."/>
        </authorList>
    </citation>
    <scope>NUCLEOTIDE SEQUENCE</scope>
</reference>
<dbReference type="EMBL" id="OX395138">
    <property type="protein sequence ID" value="CAI5790519.1"/>
    <property type="molecule type" value="Genomic_DNA"/>
</dbReference>
<feature type="domain" description="B30.2/SPRY" evidence="1">
    <location>
        <begin position="1"/>
        <end position="128"/>
    </location>
</feature>
<dbReference type="InterPro" id="IPR013320">
    <property type="entry name" value="ConA-like_dom_sf"/>
</dbReference>
<evidence type="ECO:0000313" key="2">
    <source>
        <dbReference type="EMBL" id="CAI5790519.1"/>
    </source>
</evidence>
<name>A0AA35L6P5_9SAUR</name>
<dbReference type="Proteomes" id="UP001178461">
    <property type="component" value="Chromosome 13"/>
</dbReference>
<dbReference type="InterPro" id="IPR050143">
    <property type="entry name" value="TRIM/RBCC"/>
</dbReference>
<sequence>MGTRIFVGKEGYAAGKHYWEVEVGERLDWELGVLTQAERDKFRKKKVAKSFQEGCWALKSSQGKFFSSPCEKEIEKKQNVSYSVIGLLLDQEKWEISFYNSRDACFLMDSIPIKSRDKLYPFLDCGNA</sequence>
<gene>
    <name evidence="2" type="ORF">PODLI_1B033939</name>
</gene>
<accession>A0AA35L6P5</accession>
<dbReference type="PROSITE" id="PS50188">
    <property type="entry name" value="B302_SPRY"/>
    <property type="match status" value="1"/>
</dbReference>
<dbReference type="Pfam" id="PF00622">
    <property type="entry name" value="SPRY"/>
    <property type="match status" value="1"/>
</dbReference>
<dbReference type="InterPro" id="IPR001870">
    <property type="entry name" value="B30.2/SPRY"/>
</dbReference>
<evidence type="ECO:0000259" key="1">
    <source>
        <dbReference type="PROSITE" id="PS50188"/>
    </source>
</evidence>
<dbReference type="AlphaFoldDB" id="A0AA35L6P5"/>
<dbReference type="InterPro" id="IPR043136">
    <property type="entry name" value="B30.2/SPRY_sf"/>
</dbReference>
<organism evidence="2 3">
    <name type="scientific">Podarcis lilfordi</name>
    <name type="common">Lilford's wall lizard</name>
    <dbReference type="NCBI Taxonomy" id="74358"/>
    <lineage>
        <taxon>Eukaryota</taxon>
        <taxon>Metazoa</taxon>
        <taxon>Chordata</taxon>
        <taxon>Craniata</taxon>
        <taxon>Vertebrata</taxon>
        <taxon>Euteleostomi</taxon>
        <taxon>Lepidosauria</taxon>
        <taxon>Squamata</taxon>
        <taxon>Bifurcata</taxon>
        <taxon>Unidentata</taxon>
        <taxon>Episquamata</taxon>
        <taxon>Laterata</taxon>
        <taxon>Lacertibaenia</taxon>
        <taxon>Lacertidae</taxon>
        <taxon>Podarcis</taxon>
    </lineage>
</organism>
<dbReference type="PANTHER" id="PTHR24103">
    <property type="entry name" value="E3 UBIQUITIN-PROTEIN LIGASE TRIM"/>
    <property type="match status" value="1"/>
</dbReference>
<dbReference type="SUPFAM" id="SSF49899">
    <property type="entry name" value="Concanavalin A-like lectins/glucanases"/>
    <property type="match status" value="1"/>
</dbReference>
<proteinExistence type="predicted"/>
<keyword evidence="3" id="KW-1185">Reference proteome</keyword>
<dbReference type="Gene3D" id="2.60.120.920">
    <property type="match status" value="1"/>
</dbReference>
<evidence type="ECO:0000313" key="3">
    <source>
        <dbReference type="Proteomes" id="UP001178461"/>
    </source>
</evidence>
<protein>
    <submittedName>
        <fullName evidence="2">Butyrophilin subfamily 3 member A2-like</fullName>
    </submittedName>
</protein>
<dbReference type="InterPro" id="IPR003877">
    <property type="entry name" value="SPRY_dom"/>
</dbReference>